<dbReference type="InterPro" id="IPR022703">
    <property type="entry name" value="DUF3533"/>
</dbReference>
<feature type="transmembrane region" description="Helical" evidence="1">
    <location>
        <begin position="390"/>
        <end position="413"/>
    </location>
</feature>
<dbReference type="PANTHER" id="PTHR34814:SF2">
    <property type="entry name" value="DUF3533 DOMAIN-CONTAINING PROTEIN"/>
    <property type="match status" value="1"/>
</dbReference>
<evidence type="ECO:0000313" key="3">
    <source>
        <dbReference type="EMBL" id="EPE26342.1"/>
    </source>
</evidence>
<keyword evidence="1" id="KW-0812">Transmembrane</keyword>
<keyword evidence="1" id="KW-0472">Membrane</keyword>
<protein>
    <recommendedName>
        <fullName evidence="2">DUF3533 domain-containing protein</fullName>
    </recommendedName>
</protein>
<dbReference type="Pfam" id="PF12051">
    <property type="entry name" value="DUF3533"/>
    <property type="match status" value="1"/>
</dbReference>
<gene>
    <name evidence="3" type="ORF">GLAREA_02254</name>
</gene>
<sequence>MVKMSKDGLFNSIMEKKLYPRAHENRKKVSDPSFQGPRKAFLLASAKSFVMLQVLFLGLFSYIFGAIYHQSNRVHNIEILFVDYDGGAVGNSFQQAYQTLKGPSFPTLIQRTPTEYPSAINQIHHVCNVDYWASIYIANGASQRVEAALTGLGSSHNQSDIAYYIWNEARYPAVVDQVVSSTLLLLSSTARIIYAKQNWTTTTLSPTAHQTFTDPWHLTSINLQPTAQGARLIYNTLVIVFLLIQQFFFLGTINALYDAFQIYTRLNPHRIFFFRWMLSAIYCLVGSLCVTGAIWAFRSGWQVNGNQFALTWVSLWLFAHANFLTLDVFTAWVPAPLVPMALITWVVLNVASVLLPFELSSPFYKWGYAVPAHCLYNTLVDIWSRGCNPVLYYALPVLFAYEVSSSILCAIGVHRRCHYAMVKMDQDAEALQVRIDTALKFERNKMREQREGGERRESVESMRRDREELGVEIEREMTRLERERSNTTVVEFGPSFGYH</sequence>
<dbReference type="HOGENOM" id="CLU_035734_0_0_1"/>
<feature type="transmembrane region" description="Helical" evidence="1">
    <location>
        <begin position="272"/>
        <end position="297"/>
    </location>
</feature>
<dbReference type="EMBL" id="KE145371">
    <property type="protein sequence ID" value="EPE26342.1"/>
    <property type="molecule type" value="Genomic_DNA"/>
</dbReference>
<dbReference type="RefSeq" id="XP_008087661.1">
    <property type="nucleotide sequence ID" value="XM_008089470.1"/>
</dbReference>
<name>S3CIN3_GLAL2</name>
<dbReference type="AlphaFoldDB" id="S3CIN3"/>
<dbReference type="PANTHER" id="PTHR34814">
    <property type="entry name" value="NITROSOGUANIDINE RESISTANCE PROTEIN SNG1"/>
    <property type="match status" value="1"/>
</dbReference>
<feature type="transmembrane region" description="Helical" evidence="1">
    <location>
        <begin position="309"/>
        <end position="330"/>
    </location>
</feature>
<dbReference type="eggNOG" id="ENOG502QTP0">
    <property type="taxonomic scope" value="Eukaryota"/>
</dbReference>
<dbReference type="Proteomes" id="UP000016922">
    <property type="component" value="Unassembled WGS sequence"/>
</dbReference>
<dbReference type="InterPro" id="IPR053001">
    <property type="entry name" value="MNNG_permease-like"/>
</dbReference>
<feature type="domain" description="DUF3533" evidence="2">
    <location>
        <begin position="49"/>
        <end position="405"/>
    </location>
</feature>
<reference evidence="3 4" key="1">
    <citation type="journal article" date="2013" name="BMC Genomics">
        <title>Genomics-driven discovery of the pneumocandin biosynthetic gene cluster in the fungus Glarea lozoyensis.</title>
        <authorList>
            <person name="Chen L."/>
            <person name="Yue Q."/>
            <person name="Zhang X."/>
            <person name="Xiang M."/>
            <person name="Wang C."/>
            <person name="Li S."/>
            <person name="Che Y."/>
            <person name="Ortiz-Lopez F.J."/>
            <person name="Bills G.F."/>
            <person name="Liu X."/>
            <person name="An Z."/>
        </authorList>
    </citation>
    <scope>NUCLEOTIDE SEQUENCE [LARGE SCALE GENOMIC DNA]</scope>
    <source>
        <strain evidence="4">ATCC 20868 / MF5171</strain>
    </source>
</reference>
<organism evidence="3 4">
    <name type="scientific">Glarea lozoyensis (strain ATCC 20868 / MF5171)</name>
    <dbReference type="NCBI Taxonomy" id="1116229"/>
    <lineage>
        <taxon>Eukaryota</taxon>
        <taxon>Fungi</taxon>
        <taxon>Dikarya</taxon>
        <taxon>Ascomycota</taxon>
        <taxon>Pezizomycotina</taxon>
        <taxon>Leotiomycetes</taxon>
        <taxon>Helotiales</taxon>
        <taxon>Helotiaceae</taxon>
        <taxon>Glarea</taxon>
    </lineage>
</organism>
<evidence type="ECO:0000313" key="4">
    <source>
        <dbReference type="Proteomes" id="UP000016922"/>
    </source>
</evidence>
<dbReference type="GeneID" id="19461312"/>
<dbReference type="GO" id="GO:0016020">
    <property type="term" value="C:membrane"/>
    <property type="evidence" value="ECO:0007669"/>
    <property type="project" value="TreeGrafter"/>
</dbReference>
<feature type="transmembrane region" description="Helical" evidence="1">
    <location>
        <begin position="337"/>
        <end position="357"/>
    </location>
</feature>
<dbReference type="KEGG" id="glz:GLAREA_02254"/>
<feature type="transmembrane region" description="Helical" evidence="1">
    <location>
        <begin position="232"/>
        <end position="260"/>
    </location>
</feature>
<accession>S3CIN3</accession>
<keyword evidence="1" id="KW-1133">Transmembrane helix</keyword>
<evidence type="ECO:0000259" key="2">
    <source>
        <dbReference type="Pfam" id="PF12051"/>
    </source>
</evidence>
<keyword evidence="4" id="KW-1185">Reference proteome</keyword>
<dbReference type="OrthoDB" id="2140105at2759"/>
<evidence type="ECO:0000256" key="1">
    <source>
        <dbReference type="SAM" id="Phobius"/>
    </source>
</evidence>
<dbReference type="OMA" id="YSNPWEL"/>
<proteinExistence type="predicted"/>
<feature type="transmembrane region" description="Helical" evidence="1">
    <location>
        <begin position="48"/>
        <end position="68"/>
    </location>
</feature>